<feature type="domain" description="HTH hxlR-type" evidence="4">
    <location>
        <begin position="11"/>
        <end position="106"/>
    </location>
</feature>
<keyword evidence="6" id="KW-1185">Reference proteome</keyword>
<dbReference type="Gene3D" id="1.10.10.10">
    <property type="entry name" value="Winged helix-like DNA-binding domain superfamily/Winged helix DNA-binding domain"/>
    <property type="match status" value="1"/>
</dbReference>
<evidence type="ECO:0000256" key="3">
    <source>
        <dbReference type="ARBA" id="ARBA00023163"/>
    </source>
</evidence>
<evidence type="ECO:0000313" key="5">
    <source>
        <dbReference type="EMBL" id="KMY50822.1"/>
    </source>
</evidence>
<gene>
    <name evidence="5" type="ORF">AC625_15930</name>
</gene>
<reference evidence="6" key="1">
    <citation type="submission" date="2015-07" db="EMBL/GenBank/DDBJ databases">
        <title>Genome sequencing project for genomic taxonomy and phylogenomics of Bacillus-like bacteria.</title>
        <authorList>
            <person name="Liu B."/>
            <person name="Wang J."/>
            <person name="Zhu Y."/>
            <person name="Liu G."/>
            <person name="Chen Q."/>
            <person name="Chen Z."/>
            <person name="Lan J."/>
            <person name="Che J."/>
            <person name="Ge C."/>
            <person name="Shi H."/>
            <person name="Pan Z."/>
            <person name="Liu X."/>
        </authorList>
    </citation>
    <scope>NUCLEOTIDE SEQUENCE [LARGE SCALE GENOMIC DNA]</scope>
    <source>
        <strain evidence="6">FJAT-27997</strain>
    </source>
</reference>
<dbReference type="PROSITE" id="PS51118">
    <property type="entry name" value="HTH_HXLR"/>
    <property type="match status" value="1"/>
</dbReference>
<accession>A0A0K9GX32</accession>
<dbReference type="PANTHER" id="PTHR33204">
    <property type="entry name" value="TRANSCRIPTIONAL REGULATOR, MARR FAMILY"/>
    <property type="match status" value="1"/>
</dbReference>
<evidence type="ECO:0000256" key="2">
    <source>
        <dbReference type="ARBA" id="ARBA00023125"/>
    </source>
</evidence>
<dbReference type="PATRIC" id="fig|1679170.3.peg.3627"/>
<dbReference type="Proteomes" id="UP000037146">
    <property type="component" value="Unassembled WGS sequence"/>
</dbReference>
<dbReference type="Pfam" id="PF01638">
    <property type="entry name" value="HxlR"/>
    <property type="match status" value="1"/>
</dbReference>
<dbReference type="GO" id="GO:0003677">
    <property type="term" value="F:DNA binding"/>
    <property type="evidence" value="ECO:0007669"/>
    <property type="project" value="UniProtKB-KW"/>
</dbReference>
<dbReference type="OrthoDB" id="9800966at2"/>
<evidence type="ECO:0000259" key="4">
    <source>
        <dbReference type="PROSITE" id="PS51118"/>
    </source>
</evidence>
<dbReference type="InterPro" id="IPR036388">
    <property type="entry name" value="WH-like_DNA-bd_sf"/>
</dbReference>
<keyword evidence="2" id="KW-0238">DNA-binding</keyword>
<dbReference type="AlphaFoldDB" id="A0A0K9GX32"/>
<dbReference type="PANTHER" id="PTHR33204:SF37">
    <property type="entry name" value="HTH-TYPE TRANSCRIPTIONAL REGULATOR YODB"/>
    <property type="match status" value="1"/>
</dbReference>
<dbReference type="InterPro" id="IPR036390">
    <property type="entry name" value="WH_DNA-bd_sf"/>
</dbReference>
<organism evidence="5 6">
    <name type="scientific">Peribacillus loiseleuriae</name>
    <dbReference type="NCBI Taxonomy" id="1679170"/>
    <lineage>
        <taxon>Bacteria</taxon>
        <taxon>Bacillati</taxon>
        <taxon>Bacillota</taxon>
        <taxon>Bacilli</taxon>
        <taxon>Bacillales</taxon>
        <taxon>Bacillaceae</taxon>
        <taxon>Peribacillus</taxon>
    </lineage>
</organism>
<keyword evidence="3" id="KW-0804">Transcription</keyword>
<evidence type="ECO:0000256" key="1">
    <source>
        <dbReference type="ARBA" id="ARBA00023015"/>
    </source>
</evidence>
<proteinExistence type="predicted"/>
<sequence length="106" mass="12603">MIEEKQEEKLCEKVEQSYHLLGKKWIGLILYTLKDEPKRFSEIATYIPNLSKRVLNERIKELEDSGIVIRNVIADRPIRTEYSLTKKGTELTKALTYFENWAEKWL</sequence>
<keyword evidence="1" id="KW-0805">Transcription regulation</keyword>
<protein>
    <submittedName>
        <fullName evidence="5">HxlR family transcriptional regulator</fullName>
    </submittedName>
</protein>
<comment type="caution">
    <text evidence="5">The sequence shown here is derived from an EMBL/GenBank/DDBJ whole genome shotgun (WGS) entry which is preliminary data.</text>
</comment>
<dbReference type="RefSeq" id="WP_049682175.1">
    <property type="nucleotide sequence ID" value="NZ_JBIVOD010000001.1"/>
</dbReference>
<dbReference type="SUPFAM" id="SSF46785">
    <property type="entry name" value="Winged helix' DNA-binding domain"/>
    <property type="match status" value="1"/>
</dbReference>
<dbReference type="EMBL" id="LFZW01000001">
    <property type="protein sequence ID" value="KMY50822.1"/>
    <property type="molecule type" value="Genomic_DNA"/>
</dbReference>
<name>A0A0K9GX32_9BACI</name>
<evidence type="ECO:0000313" key="6">
    <source>
        <dbReference type="Proteomes" id="UP000037146"/>
    </source>
</evidence>
<dbReference type="InterPro" id="IPR002577">
    <property type="entry name" value="HTH_HxlR"/>
</dbReference>